<evidence type="ECO:0000256" key="6">
    <source>
        <dbReference type="ARBA" id="ARBA00022989"/>
    </source>
</evidence>
<keyword evidence="5 8" id="KW-0812">Transmembrane</keyword>
<proteinExistence type="inferred from homology"/>
<keyword evidence="7 8" id="KW-0472">Membrane</keyword>
<keyword evidence="11" id="KW-1185">Reference proteome</keyword>
<dbReference type="Gene3D" id="3.40.1710.10">
    <property type="entry name" value="abc type-2 transporter like domain"/>
    <property type="match status" value="1"/>
</dbReference>
<evidence type="ECO:0000256" key="5">
    <source>
        <dbReference type="ARBA" id="ARBA00022692"/>
    </source>
</evidence>
<evidence type="ECO:0000256" key="8">
    <source>
        <dbReference type="SAM" id="Phobius"/>
    </source>
</evidence>
<dbReference type="Pfam" id="PF12698">
    <property type="entry name" value="ABC2_membrane_3"/>
    <property type="match status" value="1"/>
</dbReference>
<organism evidence="10 11">
    <name type="scientific">Pseudoduganella buxea</name>
    <dbReference type="NCBI Taxonomy" id="1949069"/>
    <lineage>
        <taxon>Bacteria</taxon>
        <taxon>Pseudomonadati</taxon>
        <taxon>Pseudomonadota</taxon>
        <taxon>Betaproteobacteria</taxon>
        <taxon>Burkholderiales</taxon>
        <taxon>Oxalobacteraceae</taxon>
        <taxon>Telluria group</taxon>
        <taxon>Pseudoduganella</taxon>
    </lineage>
</organism>
<protein>
    <submittedName>
        <fullName evidence="10">Membrane protein</fullName>
    </submittedName>
</protein>
<comment type="similarity">
    <text evidence="2">Belongs to the ABC-2 integral membrane protein family.</text>
</comment>
<feature type="domain" description="ABC transmembrane type-2" evidence="9">
    <location>
        <begin position="133"/>
        <end position="369"/>
    </location>
</feature>
<feature type="transmembrane region" description="Helical" evidence="8">
    <location>
        <begin position="23"/>
        <end position="42"/>
    </location>
</feature>
<gene>
    <name evidence="10" type="primary">yhhJ</name>
    <name evidence="10" type="ORF">GCM10011572_38390</name>
</gene>
<evidence type="ECO:0000256" key="3">
    <source>
        <dbReference type="ARBA" id="ARBA00022448"/>
    </source>
</evidence>
<keyword evidence="3" id="KW-0813">Transport</keyword>
<dbReference type="Proteomes" id="UP000622638">
    <property type="component" value="Unassembled WGS sequence"/>
</dbReference>
<keyword evidence="4" id="KW-1003">Cell membrane</keyword>
<dbReference type="InterPro" id="IPR047817">
    <property type="entry name" value="ABC2_TM_bact-type"/>
</dbReference>
<keyword evidence="6 8" id="KW-1133">Transmembrane helix</keyword>
<dbReference type="PROSITE" id="PS51012">
    <property type="entry name" value="ABC_TM2"/>
    <property type="match status" value="1"/>
</dbReference>
<dbReference type="PANTHER" id="PTHR30294">
    <property type="entry name" value="MEMBRANE COMPONENT OF ABC TRANSPORTER YHHJ-RELATED"/>
    <property type="match status" value="1"/>
</dbReference>
<dbReference type="EMBL" id="BMKG01000017">
    <property type="protein sequence ID" value="GGC13323.1"/>
    <property type="molecule type" value="Genomic_DNA"/>
</dbReference>
<feature type="transmembrane region" description="Helical" evidence="8">
    <location>
        <begin position="287"/>
        <end position="306"/>
    </location>
</feature>
<name>A0ABQ1KZ44_9BURK</name>
<sequence length="376" mass="39897">MDAFVRILRLGGKELRSLWRDPVMLVLVLWSFSAAVYVAATAQPDTLARASLAIVDEDQSPLSLRLRAAFAPPQFAPPPLLPASAIDPTLDAGRQTFVLVIPAGFQRRLLAGRRPALQLNVDATRVGQAFTGSAYIAQIVDTEVAGFVLGVRREARPAVELALRTRFNPELSHRWFGGVMELANNVTMLAVVLAGAALIREREHGTVEHLLAMPVTPAEILLAKVVASSLVVLAATLLSLAFIVRGALGIPLAGSAALFLGGTALHLFATTSLGVLMATVARSMPQFGLLVVLVLLPLQMLSGANTPRESIPGGVREAMLLAPTTHYVELAQAVLFRGAGLDLVWRPLLASALIGAALFALALLRFSRGIGDDGRI</sequence>
<accession>A0ABQ1KZ44</accession>
<evidence type="ECO:0000256" key="7">
    <source>
        <dbReference type="ARBA" id="ARBA00023136"/>
    </source>
</evidence>
<reference evidence="11" key="1">
    <citation type="journal article" date="2019" name="Int. J. Syst. Evol. Microbiol.">
        <title>The Global Catalogue of Microorganisms (GCM) 10K type strain sequencing project: providing services to taxonomists for standard genome sequencing and annotation.</title>
        <authorList>
            <consortium name="The Broad Institute Genomics Platform"/>
            <consortium name="The Broad Institute Genome Sequencing Center for Infectious Disease"/>
            <person name="Wu L."/>
            <person name="Ma J."/>
        </authorList>
    </citation>
    <scope>NUCLEOTIDE SEQUENCE [LARGE SCALE GENOMIC DNA]</scope>
    <source>
        <strain evidence="11">CGMCC 1.15931</strain>
    </source>
</reference>
<dbReference type="PANTHER" id="PTHR30294:SF47">
    <property type="entry name" value="INNER MEMBRANE TRANSPORT PERMEASE YHHJ"/>
    <property type="match status" value="1"/>
</dbReference>
<evidence type="ECO:0000256" key="1">
    <source>
        <dbReference type="ARBA" id="ARBA00004651"/>
    </source>
</evidence>
<evidence type="ECO:0000313" key="10">
    <source>
        <dbReference type="EMBL" id="GGC13323.1"/>
    </source>
</evidence>
<comment type="subcellular location">
    <subcellularLocation>
        <location evidence="1">Cell membrane</location>
        <topology evidence="1">Multi-pass membrane protein</topology>
    </subcellularLocation>
</comment>
<feature type="transmembrane region" description="Helical" evidence="8">
    <location>
        <begin position="220"/>
        <end position="244"/>
    </location>
</feature>
<feature type="transmembrane region" description="Helical" evidence="8">
    <location>
        <begin position="348"/>
        <end position="366"/>
    </location>
</feature>
<dbReference type="RefSeq" id="WP_229427750.1">
    <property type="nucleotide sequence ID" value="NZ_BMKG01000017.1"/>
</dbReference>
<evidence type="ECO:0000256" key="2">
    <source>
        <dbReference type="ARBA" id="ARBA00007783"/>
    </source>
</evidence>
<evidence type="ECO:0000313" key="11">
    <source>
        <dbReference type="Proteomes" id="UP000622638"/>
    </source>
</evidence>
<evidence type="ECO:0000259" key="9">
    <source>
        <dbReference type="PROSITE" id="PS51012"/>
    </source>
</evidence>
<evidence type="ECO:0000256" key="4">
    <source>
        <dbReference type="ARBA" id="ARBA00022475"/>
    </source>
</evidence>
<dbReference type="InterPro" id="IPR013525">
    <property type="entry name" value="ABC2_TM"/>
</dbReference>
<feature type="transmembrane region" description="Helical" evidence="8">
    <location>
        <begin position="256"/>
        <end position="281"/>
    </location>
</feature>
<comment type="caution">
    <text evidence="10">The sequence shown here is derived from an EMBL/GenBank/DDBJ whole genome shotgun (WGS) entry which is preliminary data.</text>
</comment>
<dbReference type="InterPro" id="IPR051449">
    <property type="entry name" value="ABC-2_transporter_component"/>
</dbReference>